<dbReference type="PANTHER" id="PTHR45453:SF1">
    <property type="entry name" value="PHOSPHATE REGULON SENSOR PROTEIN PHOR"/>
    <property type="match status" value="1"/>
</dbReference>
<dbReference type="CDD" id="cd06225">
    <property type="entry name" value="HAMP"/>
    <property type="match status" value="1"/>
</dbReference>
<feature type="domain" description="HAMP" evidence="15">
    <location>
        <begin position="198"/>
        <end position="250"/>
    </location>
</feature>
<feature type="transmembrane region" description="Helical" evidence="11">
    <location>
        <begin position="15"/>
        <end position="35"/>
    </location>
</feature>
<keyword evidence="10 11" id="KW-0472">Membrane</keyword>
<dbReference type="SUPFAM" id="SSF158472">
    <property type="entry name" value="HAMP domain-like"/>
    <property type="match status" value="1"/>
</dbReference>
<keyword evidence="6 11" id="KW-0812">Transmembrane</keyword>
<keyword evidence="5" id="KW-0808">Transferase</keyword>
<dbReference type="FunFam" id="3.30.565.10:FF:000006">
    <property type="entry name" value="Sensor histidine kinase WalK"/>
    <property type="match status" value="1"/>
</dbReference>
<dbReference type="InterPro" id="IPR013767">
    <property type="entry name" value="PAS_fold"/>
</dbReference>
<evidence type="ECO:0000313" key="19">
    <source>
        <dbReference type="Proteomes" id="UP000297725"/>
    </source>
</evidence>
<dbReference type="PROSITE" id="PS50885">
    <property type="entry name" value="HAMP"/>
    <property type="match status" value="1"/>
</dbReference>
<feature type="domain" description="Histidine kinase" evidence="12">
    <location>
        <begin position="378"/>
        <end position="598"/>
    </location>
</feature>
<feature type="domain" description="PAC" evidence="14">
    <location>
        <begin position="319"/>
        <end position="374"/>
    </location>
</feature>
<dbReference type="Gene3D" id="1.10.8.500">
    <property type="entry name" value="HAMP domain in histidine kinase"/>
    <property type="match status" value="1"/>
</dbReference>
<evidence type="ECO:0000259" key="15">
    <source>
        <dbReference type="PROSITE" id="PS50885"/>
    </source>
</evidence>
<evidence type="ECO:0000256" key="7">
    <source>
        <dbReference type="ARBA" id="ARBA00022777"/>
    </source>
</evidence>
<protein>
    <recommendedName>
        <fullName evidence="3">histidine kinase</fullName>
        <ecNumber evidence="3">2.7.13.3</ecNumber>
    </recommendedName>
</protein>
<dbReference type="CDD" id="cd00082">
    <property type="entry name" value="HisKA"/>
    <property type="match status" value="1"/>
</dbReference>
<proteinExistence type="predicted"/>
<dbReference type="SMART" id="SM00388">
    <property type="entry name" value="HisKA"/>
    <property type="match status" value="1"/>
</dbReference>
<dbReference type="GO" id="GO:0016036">
    <property type="term" value="P:cellular response to phosphate starvation"/>
    <property type="evidence" value="ECO:0007669"/>
    <property type="project" value="TreeGrafter"/>
</dbReference>
<dbReference type="InterPro" id="IPR050351">
    <property type="entry name" value="BphY/WalK/GraS-like"/>
</dbReference>
<keyword evidence="4" id="KW-0597">Phosphoprotein</keyword>
<evidence type="ECO:0000256" key="6">
    <source>
        <dbReference type="ARBA" id="ARBA00022692"/>
    </source>
</evidence>
<gene>
    <name evidence="17" type="primary">walK</name>
    <name evidence="17" type="ORF">E4031_09080</name>
    <name evidence="16" type="ORF">E4Z98_00305</name>
</gene>
<dbReference type="Proteomes" id="UP000296883">
    <property type="component" value="Chromosome"/>
</dbReference>
<evidence type="ECO:0000256" key="9">
    <source>
        <dbReference type="ARBA" id="ARBA00023012"/>
    </source>
</evidence>
<evidence type="ECO:0000256" key="2">
    <source>
        <dbReference type="ARBA" id="ARBA00004370"/>
    </source>
</evidence>
<dbReference type="CDD" id="cd00075">
    <property type="entry name" value="HATPase"/>
    <property type="match status" value="1"/>
</dbReference>
<dbReference type="Gene3D" id="3.30.565.10">
    <property type="entry name" value="Histidine kinase-like ATPase, C-terminal domain"/>
    <property type="match status" value="1"/>
</dbReference>
<evidence type="ECO:0000259" key="12">
    <source>
        <dbReference type="PROSITE" id="PS50109"/>
    </source>
</evidence>
<dbReference type="Pfam" id="PF00512">
    <property type="entry name" value="HisKA"/>
    <property type="match status" value="1"/>
</dbReference>
<dbReference type="InterPro" id="IPR035965">
    <property type="entry name" value="PAS-like_dom_sf"/>
</dbReference>
<dbReference type="InterPro" id="IPR049814">
    <property type="entry name" value="Resp_reg_WalK"/>
</dbReference>
<evidence type="ECO:0000256" key="8">
    <source>
        <dbReference type="ARBA" id="ARBA00022989"/>
    </source>
</evidence>
<evidence type="ECO:0000313" key="16">
    <source>
        <dbReference type="EMBL" id="QCA27871.1"/>
    </source>
</evidence>
<dbReference type="InterPro" id="IPR000700">
    <property type="entry name" value="PAS-assoc_C"/>
</dbReference>
<feature type="transmembrane region" description="Helical" evidence="11">
    <location>
        <begin position="176"/>
        <end position="197"/>
    </location>
</feature>
<dbReference type="SMART" id="SM00387">
    <property type="entry name" value="HATPase_c"/>
    <property type="match status" value="1"/>
</dbReference>
<evidence type="ECO:0000256" key="10">
    <source>
        <dbReference type="ARBA" id="ARBA00023136"/>
    </source>
</evidence>
<dbReference type="GO" id="GO:0000155">
    <property type="term" value="F:phosphorelay sensor kinase activity"/>
    <property type="evidence" value="ECO:0007669"/>
    <property type="project" value="InterPro"/>
</dbReference>
<dbReference type="SMART" id="SM00091">
    <property type="entry name" value="PAS"/>
    <property type="match status" value="1"/>
</dbReference>
<dbReference type="Pfam" id="PF00989">
    <property type="entry name" value="PAS"/>
    <property type="match status" value="1"/>
</dbReference>
<dbReference type="NCBIfam" id="NF033092">
    <property type="entry name" value="HK_WalK"/>
    <property type="match status" value="1"/>
</dbReference>
<comment type="subcellular location">
    <subcellularLocation>
        <location evidence="2">Membrane</location>
    </subcellularLocation>
</comment>
<dbReference type="CDD" id="cd00130">
    <property type="entry name" value="PAS"/>
    <property type="match status" value="1"/>
</dbReference>
<keyword evidence="18" id="KW-1185">Reference proteome</keyword>
<dbReference type="GO" id="GO:0006355">
    <property type="term" value="P:regulation of DNA-templated transcription"/>
    <property type="evidence" value="ECO:0007669"/>
    <property type="project" value="InterPro"/>
</dbReference>
<dbReference type="PRINTS" id="PR00344">
    <property type="entry name" value="BCTRLSENSOR"/>
</dbReference>
<dbReference type="EMBL" id="CP038865">
    <property type="protein sequence ID" value="QCA27871.1"/>
    <property type="molecule type" value="Genomic_DNA"/>
</dbReference>
<evidence type="ECO:0000256" key="3">
    <source>
        <dbReference type="ARBA" id="ARBA00012438"/>
    </source>
</evidence>
<evidence type="ECO:0000313" key="18">
    <source>
        <dbReference type="Proteomes" id="UP000296883"/>
    </source>
</evidence>
<dbReference type="InterPro" id="IPR003594">
    <property type="entry name" value="HATPase_dom"/>
</dbReference>
<dbReference type="SUPFAM" id="SSF55785">
    <property type="entry name" value="PYP-like sensor domain (PAS domain)"/>
    <property type="match status" value="1"/>
</dbReference>
<dbReference type="Gene3D" id="3.30.450.20">
    <property type="entry name" value="PAS domain"/>
    <property type="match status" value="2"/>
</dbReference>
<dbReference type="Pfam" id="PF02518">
    <property type="entry name" value="HATPase_c"/>
    <property type="match status" value="1"/>
</dbReference>
<evidence type="ECO:0000256" key="4">
    <source>
        <dbReference type="ARBA" id="ARBA00022553"/>
    </source>
</evidence>
<dbReference type="Proteomes" id="UP000297725">
    <property type="component" value="Unassembled WGS sequence"/>
</dbReference>
<dbReference type="InterPro" id="IPR000014">
    <property type="entry name" value="PAS"/>
</dbReference>
<dbReference type="SUPFAM" id="SSF55874">
    <property type="entry name" value="ATPase domain of HSP90 chaperone/DNA topoisomerase II/histidine kinase"/>
    <property type="match status" value="1"/>
</dbReference>
<dbReference type="InterPro" id="IPR057640">
    <property type="entry name" value="Cache_WalK"/>
</dbReference>
<evidence type="ECO:0000256" key="11">
    <source>
        <dbReference type="SAM" id="Phobius"/>
    </source>
</evidence>
<keyword evidence="7 17" id="KW-0418">Kinase</keyword>
<name>A0AAJ5EDF1_9ENTE</name>
<dbReference type="AlphaFoldDB" id="A0AAJ5EDF1"/>
<dbReference type="InterPro" id="IPR036890">
    <property type="entry name" value="HATPase_C_sf"/>
</dbReference>
<dbReference type="InterPro" id="IPR005467">
    <property type="entry name" value="His_kinase_dom"/>
</dbReference>
<evidence type="ECO:0000256" key="5">
    <source>
        <dbReference type="ARBA" id="ARBA00022679"/>
    </source>
</evidence>
<reference evidence="17 19" key="1">
    <citation type="submission" date="2019-03" db="EMBL/GenBank/DDBJ databases">
        <title>Vagococcus sp. was isolated fron gut of Carduelis flavirostris.</title>
        <authorList>
            <person name="Ge Y."/>
        </authorList>
    </citation>
    <scope>NUCLEOTIDE SEQUENCE [LARGE SCALE GENOMIC DNA]</scope>
    <source>
        <strain evidence="17 19">CF-210</strain>
    </source>
</reference>
<sequence length="606" mass="68838">MEKKINFFQSVHFKIALVFVLLLLVSVEIIGAIFIRELEQTTITNFKTNVDVQVEQLAANLSSELSSEEDDDVNLKRLVNDFVQNDILEVRVIDEKGIVRATSEITDQNDVGKKNDYGSLTNVNEQGIEQKDAVTGKRVYRKNQQIYSPSGTTVMGAVYVKSDLEAKYKEISNITLIFFTASMIAMGISVTIAILVARGITKPIGEMQQQAKRIANGDYSVKVDVYGRDELGLLGETFNELSDHVKEAHETLESERHRLDGVLSHMTDGVVATDRRGKVIIINEMAQLLLDTTPEEALTKNIVDLLGIDPSYTFRQLVEEENERLIDIIDDKDEHTILNADFAMIRRESGFISGLVCVLHDVTDQEKSERERREFVSNVSHELRTPLTSMRSYLEALSDGAWQSKELAPKFINVSLEETDRMIRMITDLLELSRMDNKKLVLQKELINLNEMFRFVIERFEMMMMSQNLNYTIKREFTGRTIWVEADSDKLIQVFDNIMNNAIKYSPDGGQITCSLLETHNNVIISISDQGMGIPRRDLRRVFDRFFRVDKARSRAMGGSGLGLAISKEVIQSHGGTIWVESEEGKGSTFFISLPYVPMEEEDLWD</sequence>
<organism evidence="17 19">
    <name type="scientific">Vagococcus xieshaowenii</name>
    <dbReference type="NCBI Taxonomy" id="2562451"/>
    <lineage>
        <taxon>Bacteria</taxon>
        <taxon>Bacillati</taxon>
        <taxon>Bacillota</taxon>
        <taxon>Bacilli</taxon>
        <taxon>Lactobacillales</taxon>
        <taxon>Enterococcaceae</taxon>
        <taxon>Vagococcus</taxon>
    </lineage>
</organism>
<dbReference type="EC" id="2.7.13.3" evidence="3"/>
<dbReference type="GO" id="GO:0005886">
    <property type="term" value="C:plasma membrane"/>
    <property type="evidence" value="ECO:0007669"/>
    <property type="project" value="TreeGrafter"/>
</dbReference>
<accession>A0AAJ5EDF1</accession>
<dbReference type="Gene3D" id="1.10.287.130">
    <property type="match status" value="1"/>
</dbReference>
<dbReference type="FunFam" id="1.10.287.130:FF:000001">
    <property type="entry name" value="Two-component sensor histidine kinase"/>
    <property type="match status" value="1"/>
</dbReference>
<dbReference type="InterPro" id="IPR003661">
    <property type="entry name" value="HisK_dim/P_dom"/>
</dbReference>
<dbReference type="GO" id="GO:0004721">
    <property type="term" value="F:phosphoprotein phosphatase activity"/>
    <property type="evidence" value="ECO:0007669"/>
    <property type="project" value="TreeGrafter"/>
</dbReference>
<dbReference type="InterPro" id="IPR036097">
    <property type="entry name" value="HisK_dim/P_sf"/>
</dbReference>
<dbReference type="SMART" id="SM00304">
    <property type="entry name" value="HAMP"/>
    <property type="match status" value="1"/>
</dbReference>
<dbReference type="Pfam" id="PF23846">
    <property type="entry name" value="Cache_WalK"/>
    <property type="match status" value="1"/>
</dbReference>
<dbReference type="PROSITE" id="PS50109">
    <property type="entry name" value="HIS_KIN"/>
    <property type="match status" value="1"/>
</dbReference>
<dbReference type="Pfam" id="PF00672">
    <property type="entry name" value="HAMP"/>
    <property type="match status" value="1"/>
</dbReference>
<evidence type="ECO:0000259" key="14">
    <source>
        <dbReference type="PROSITE" id="PS50113"/>
    </source>
</evidence>
<dbReference type="PANTHER" id="PTHR45453">
    <property type="entry name" value="PHOSPHATE REGULON SENSOR PROTEIN PHOR"/>
    <property type="match status" value="1"/>
</dbReference>
<feature type="domain" description="PAS" evidence="13">
    <location>
        <begin position="255"/>
        <end position="325"/>
    </location>
</feature>
<dbReference type="SUPFAM" id="SSF47384">
    <property type="entry name" value="Homodimeric domain of signal transducing histidine kinase"/>
    <property type="match status" value="1"/>
</dbReference>
<evidence type="ECO:0000259" key="13">
    <source>
        <dbReference type="PROSITE" id="PS50112"/>
    </source>
</evidence>
<dbReference type="RefSeq" id="WP_135255132.1">
    <property type="nucleotide sequence ID" value="NZ_CP038865.1"/>
</dbReference>
<dbReference type="InterPro" id="IPR003660">
    <property type="entry name" value="HAMP_dom"/>
</dbReference>
<reference evidence="16 18" key="2">
    <citation type="journal article" date="2020" name="Int. J. Syst. Evol. Microbiol.">
        <title>Vagococcus xieshaowenii sp. nov., isolated from snow finch (Montifringilla taczanowskii) cloacal content.</title>
        <authorList>
            <person name="Ge Y."/>
            <person name="Yang J."/>
            <person name="Lai X.H."/>
            <person name="Zhang G."/>
            <person name="Jin D."/>
            <person name="Lu S."/>
            <person name="Wang B."/>
            <person name="Huang Y."/>
            <person name="Huang Y."/>
            <person name="Ren Z."/>
            <person name="Zhang X."/>
            <person name="Xu J."/>
        </authorList>
    </citation>
    <scope>NUCLEOTIDE SEQUENCE [LARGE SCALE GENOMIC DNA]</scope>
    <source>
        <strain evidence="16">Personal::cf-49</strain>
        <strain evidence="18">personal::cf-49</strain>
    </source>
</reference>
<dbReference type="PROSITE" id="PS50113">
    <property type="entry name" value="PAC"/>
    <property type="match status" value="1"/>
</dbReference>
<evidence type="ECO:0000256" key="1">
    <source>
        <dbReference type="ARBA" id="ARBA00000085"/>
    </source>
</evidence>
<evidence type="ECO:0000313" key="17">
    <source>
        <dbReference type="EMBL" id="TFZ39449.1"/>
    </source>
</evidence>
<dbReference type="PROSITE" id="PS50112">
    <property type="entry name" value="PAS"/>
    <property type="match status" value="1"/>
</dbReference>
<keyword evidence="9" id="KW-0902">Two-component regulatory system</keyword>
<comment type="catalytic activity">
    <reaction evidence="1">
        <text>ATP + protein L-histidine = ADP + protein N-phospho-L-histidine.</text>
        <dbReference type="EC" id="2.7.13.3"/>
    </reaction>
</comment>
<dbReference type="EMBL" id="SRHU01000035">
    <property type="protein sequence ID" value="TFZ39449.1"/>
    <property type="molecule type" value="Genomic_DNA"/>
</dbReference>
<dbReference type="InterPro" id="IPR004358">
    <property type="entry name" value="Sig_transdc_His_kin-like_C"/>
</dbReference>
<keyword evidence="8 11" id="KW-1133">Transmembrane helix</keyword>